<evidence type="ECO:0000313" key="3">
    <source>
        <dbReference type="Proteomes" id="UP000234585"/>
    </source>
</evidence>
<keyword evidence="3" id="KW-1185">Reference proteome</keyword>
<feature type="domain" description="Heterokaryon incompatibility" evidence="1">
    <location>
        <begin position="2"/>
        <end position="99"/>
    </location>
</feature>
<dbReference type="STRING" id="41067.A0A2I2FJQ8"/>
<dbReference type="PANTHER" id="PTHR33112:SF1">
    <property type="entry name" value="HETEROKARYON INCOMPATIBILITY DOMAIN-CONTAINING PROTEIN"/>
    <property type="match status" value="1"/>
</dbReference>
<dbReference type="OrthoDB" id="5135333at2759"/>
<evidence type="ECO:0000259" key="1">
    <source>
        <dbReference type="Pfam" id="PF06985"/>
    </source>
</evidence>
<dbReference type="Pfam" id="PF06985">
    <property type="entry name" value="HET"/>
    <property type="match status" value="1"/>
</dbReference>
<dbReference type="AlphaFoldDB" id="A0A2I2FJQ8"/>
<dbReference type="Proteomes" id="UP000234585">
    <property type="component" value="Unassembled WGS sequence"/>
</dbReference>
<evidence type="ECO:0000313" key="2">
    <source>
        <dbReference type="EMBL" id="PLB40875.1"/>
    </source>
</evidence>
<name>A0A2I2FJQ8_ASPCN</name>
<proteinExistence type="predicted"/>
<dbReference type="PANTHER" id="PTHR33112">
    <property type="entry name" value="DOMAIN PROTEIN, PUTATIVE-RELATED"/>
    <property type="match status" value="1"/>
</dbReference>
<organism evidence="2 3">
    <name type="scientific">Aspergillus candidus</name>
    <dbReference type="NCBI Taxonomy" id="41067"/>
    <lineage>
        <taxon>Eukaryota</taxon>
        <taxon>Fungi</taxon>
        <taxon>Dikarya</taxon>
        <taxon>Ascomycota</taxon>
        <taxon>Pezizomycotina</taxon>
        <taxon>Eurotiomycetes</taxon>
        <taxon>Eurotiomycetidae</taxon>
        <taxon>Eurotiales</taxon>
        <taxon>Aspergillaceae</taxon>
        <taxon>Aspergillus</taxon>
        <taxon>Aspergillus subgen. Circumdati</taxon>
    </lineage>
</organism>
<dbReference type="RefSeq" id="XP_024674887.1">
    <property type="nucleotide sequence ID" value="XM_024819977.1"/>
</dbReference>
<dbReference type="EMBL" id="KZ559123">
    <property type="protein sequence ID" value="PLB40875.1"/>
    <property type="molecule type" value="Genomic_DNA"/>
</dbReference>
<gene>
    <name evidence="2" type="ORF">BDW47DRAFT_83292</name>
</gene>
<sequence length="424" mass="48404">MRYLWVDTICIPTPEIGESYKREDVHQREIMPDIYRGSYVTIVATGRDAQIGLYGVQDTKRLPQVRENYSGRTLAIQKPCFEDSVGAWPWSERRWTFQEAHQPRRLLIFSDEQVFFRCHSGVLTESVHMEVPDNERGHVKHRPVDDVWLDKGKPGLGDAFISYTQHALKFSSSESSRPSDNVDAFRSYIPVIGPLFHGLPTSPACTFTIALWFEVFDGLRATSERVQVPSWSWLAWKVRDDALYGDWISPDTVLETSSENTFCRFWRFEARTNSTFPGKRNLVPVDPNYHIPVETCGINMEALTEKETDLAVVAWEVDVLKLQFLNWLEDQCLGCAALSLFGSPNENIQSQIFHATLDPKLDMSCTAEINAFLLFSNTEGNFLLLVKTNDKGISGRVGACYISETQWGENNLTFHMRKDTLVLI</sequence>
<dbReference type="InterPro" id="IPR010730">
    <property type="entry name" value="HET"/>
</dbReference>
<protein>
    <recommendedName>
        <fullName evidence="1">Heterokaryon incompatibility domain-containing protein</fullName>
    </recommendedName>
</protein>
<reference evidence="2 3" key="1">
    <citation type="submission" date="2017-12" db="EMBL/GenBank/DDBJ databases">
        <authorList>
            <consortium name="DOE Joint Genome Institute"/>
            <person name="Haridas S."/>
            <person name="Kjaerbolling I."/>
            <person name="Vesth T.C."/>
            <person name="Frisvad J.C."/>
            <person name="Nybo J.L."/>
            <person name="Theobald S."/>
            <person name="Kuo A."/>
            <person name="Bowyer P."/>
            <person name="Matsuda Y."/>
            <person name="Mondo S."/>
            <person name="Lyhne E.K."/>
            <person name="Kogle M.E."/>
            <person name="Clum A."/>
            <person name="Lipzen A."/>
            <person name="Salamov A."/>
            <person name="Ngan C.Y."/>
            <person name="Daum C."/>
            <person name="Chiniquy J."/>
            <person name="Barry K."/>
            <person name="LaButti K."/>
            <person name="Simmons B.A."/>
            <person name="Magnuson J.K."/>
            <person name="Mortensen U.H."/>
            <person name="Larsen T.O."/>
            <person name="Grigoriev I.V."/>
            <person name="Baker S.E."/>
            <person name="Andersen M.R."/>
            <person name="Nordberg H.P."/>
            <person name="Cantor M.N."/>
            <person name="Hua S.X."/>
        </authorList>
    </citation>
    <scope>NUCLEOTIDE SEQUENCE [LARGE SCALE GENOMIC DNA]</scope>
    <source>
        <strain evidence="2 3">CBS 102.13</strain>
    </source>
</reference>
<dbReference type="GeneID" id="36527137"/>
<accession>A0A2I2FJQ8</accession>